<evidence type="ECO:0000256" key="7">
    <source>
        <dbReference type="RuleBase" id="RU363032"/>
    </source>
</evidence>
<evidence type="ECO:0000256" key="8">
    <source>
        <dbReference type="SAM" id="MobiDB-lite"/>
    </source>
</evidence>
<dbReference type="GO" id="GO:0005886">
    <property type="term" value="C:plasma membrane"/>
    <property type="evidence" value="ECO:0007669"/>
    <property type="project" value="UniProtKB-SubCell"/>
</dbReference>
<reference evidence="10 11" key="1">
    <citation type="journal article" date="2011" name="J. Bacteriol.">
        <title>Genome sequence of the 1,4-dioxane-degrading Pseudonocardia dioxanivorans strain CB1190.</title>
        <authorList>
            <person name="Sales C.M."/>
            <person name="Mahendra S."/>
            <person name="Grostern A."/>
            <person name="Parales R.E."/>
            <person name="Goodwin L.A."/>
            <person name="Woyke T."/>
            <person name="Nolan M."/>
            <person name="Lapidus A."/>
            <person name="Chertkov O."/>
            <person name="Ovchinnikova G."/>
            <person name="Sczyrba A."/>
            <person name="Alvarez-Cohen L."/>
        </authorList>
    </citation>
    <scope>NUCLEOTIDE SEQUENCE [LARGE SCALE GENOMIC DNA]</scope>
    <source>
        <strain evidence="11">ATCC 55486 / DSM 44775 / JCM 13855 / CB1190</strain>
    </source>
</reference>
<evidence type="ECO:0000313" key="11">
    <source>
        <dbReference type="Proteomes" id="UP000007809"/>
    </source>
</evidence>
<name>F4CK23_PSEUX</name>
<dbReference type="PANTHER" id="PTHR43386:SF1">
    <property type="entry name" value="D,D-DIPEPTIDE TRANSPORT SYSTEM PERMEASE PROTEIN DDPC-RELATED"/>
    <property type="match status" value="1"/>
</dbReference>
<keyword evidence="11" id="KW-1185">Reference proteome</keyword>
<feature type="transmembrane region" description="Helical" evidence="7">
    <location>
        <begin position="259"/>
        <end position="281"/>
    </location>
</feature>
<dbReference type="PROSITE" id="PS50928">
    <property type="entry name" value="ABC_TM1"/>
    <property type="match status" value="1"/>
</dbReference>
<dbReference type="InterPro" id="IPR035906">
    <property type="entry name" value="MetI-like_sf"/>
</dbReference>
<feature type="transmembrane region" description="Helical" evidence="7">
    <location>
        <begin position="214"/>
        <end position="239"/>
    </location>
</feature>
<evidence type="ECO:0000256" key="5">
    <source>
        <dbReference type="ARBA" id="ARBA00022989"/>
    </source>
</evidence>
<feature type="domain" description="ABC transmembrane type-1" evidence="9">
    <location>
        <begin position="93"/>
        <end position="282"/>
    </location>
</feature>
<keyword evidence="5 7" id="KW-1133">Transmembrane helix</keyword>
<gene>
    <name evidence="10" type="ordered locus">Psed_6015</name>
</gene>
<dbReference type="InterPro" id="IPR000515">
    <property type="entry name" value="MetI-like"/>
</dbReference>
<evidence type="ECO:0000256" key="1">
    <source>
        <dbReference type="ARBA" id="ARBA00004651"/>
    </source>
</evidence>
<feature type="transmembrane region" description="Helical" evidence="7">
    <location>
        <begin position="132"/>
        <end position="151"/>
    </location>
</feature>
<dbReference type="CDD" id="cd06261">
    <property type="entry name" value="TM_PBP2"/>
    <property type="match status" value="1"/>
</dbReference>
<dbReference type="InterPro" id="IPR050366">
    <property type="entry name" value="BP-dependent_transpt_permease"/>
</dbReference>
<dbReference type="Gene3D" id="1.10.3720.10">
    <property type="entry name" value="MetI-like"/>
    <property type="match status" value="1"/>
</dbReference>
<dbReference type="Proteomes" id="UP000007809">
    <property type="component" value="Chromosome"/>
</dbReference>
<evidence type="ECO:0000256" key="6">
    <source>
        <dbReference type="ARBA" id="ARBA00023136"/>
    </source>
</evidence>
<keyword evidence="2 7" id="KW-0813">Transport</keyword>
<dbReference type="EMBL" id="CP002593">
    <property type="protein sequence ID" value="AEA28129.1"/>
    <property type="molecule type" value="Genomic_DNA"/>
</dbReference>
<proteinExistence type="inferred from homology"/>
<dbReference type="STRING" id="675635.Psed_6015"/>
<dbReference type="GO" id="GO:0055085">
    <property type="term" value="P:transmembrane transport"/>
    <property type="evidence" value="ECO:0007669"/>
    <property type="project" value="InterPro"/>
</dbReference>
<dbReference type="Pfam" id="PF00528">
    <property type="entry name" value="BPD_transp_1"/>
    <property type="match status" value="1"/>
</dbReference>
<feature type="transmembrane region" description="Helical" evidence="7">
    <location>
        <begin position="97"/>
        <end position="120"/>
    </location>
</feature>
<comment type="similarity">
    <text evidence="7">Belongs to the binding-protein-dependent transport system permease family.</text>
</comment>
<keyword evidence="4 7" id="KW-0812">Transmembrane</keyword>
<dbReference type="HOGENOM" id="CLU_028518_5_2_11"/>
<accession>F4CK23</accession>
<keyword evidence="6 7" id="KW-0472">Membrane</keyword>
<evidence type="ECO:0000259" key="9">
    <source>
        <dbReference type="PROSITE" id="PS50928"/>
    </source>
</evidence>
<dbReference type="SUPFAM" id="SSF161098">
    <property type="entry name" value="MetI-like"/>
    <property type="match status" value="1"/>
</dbReference>
<organism evidence="10 11">
    <name type="scientific">Pseudonocardia dioxanivorans (strain ATCC 55486 / DSM 44775 / JCM 13855 / CB1190)</name>
    <dbReference type="NCBI Taxonomy" id="675635"/>
    <lineage>
        <taxon>Bacteria</taxon>
        <taxon>Bacillati</taxon>
        <taxon>Actinomycetota</taxon>
        <taxon>Actinomycetes</taxon>
        <taxon>Pseudonocardiales</taxon>
        <taxon>Pseudonocardiaceae</taxon>
        <taxon>Pseudonocardia</taxon>
    </lineage>
</organism>
<sequence length="320" mass="32930">MVAVTVVEGVAAPATVEAPTGGQPGRTGGGDRFGLIACAVGVLLVLVLLLAPVLAPSDPTSIVGDARGHPSAAHWFGLDALGRDVLSRTLYGGRETLVIALLSTFFAALVGVPLGMLAGYVGRWPGGVTMRVMDVFLAFPGLLLALVIVTIRGPGTTTVVAAVAVSFAPVFARVLYGATQRVRNQEYVAAARVVGCGPARILARHVFPVILPELIVVLSSAIGWTTLLSATLNFLGFGVRPPAPEWGADLAAGLSHISQAWWISTAPGVAVTLVILLANLVGDHLGGRLTRGGGRRRRPARRDTGDAGVPVAEAVAKAKE</sequence>
<evidence type="ECO:0000256" key="3">
    <source>
        <dbReference type="ARBA" id="ARBA00022475"/>
    </source>
</evidence>
<evidence type="ECO:0000256" key="2">
    <source>
        <dbReference type="ARBA" id="ARBA00022448"/>
    </source>
</evidence>
<evidence type="ECO:0000313" key="10">
    <source>
        <dbReference type="EMBL" id="AEA28129.1"/>
    </source>
</evidence>
<feature type="transmembrane region" description="Helical" evidence="7">
    <location>
        <begin position="33"/>
        <end position="55"/>
    </location>
</feature>
<evidence type="ECO:0000256" key="4">
    <source>
        <dbReference type="ARBA" id="ARBA00022692"/>
    </source>
</evidence>
<feature type="transmembrane region" description="Helical" evidence="7">
    <location>
        <begin position="157"/>
        <end position="176"/>
    </location>
</feature>
<protein>
    <submittedName>
        <fullName evidence="10">ABC-type transporter, integral membrane subunit</fullName>
    </submittedName>
</protein>
<dbReference type="AlphaFoldDB" id="F4CK23"/>
<dbReference type="eggNOG" id="COG1173">
    <property type="taxonomic scope" value="Bacteria"/>
</dbReference>
<comment type="subcellular location">
    <subcellularLocation>
        <location evidence="1 7">Cell membrane</location>
        <topology evidence="1 7">Multi-pass membrane protein</topology>
    </subcellularLocation>
</comment>
<feature type="region of interest" description="Disordered" evidence="8">
    <location>
        <begin position="290"/>
        <end position="311"/>
    </location>
</feature>
<dbReference type="KEGG" id="pdx:Psed_6015"/>
<dbReference type="PANTHER" id="PTHR43386">
    <property type="entry name" value="OLIGOPEPTIDE TRANSPORT SYSTEM PERMEASE PROTEIN APPC"/>
    <property type="match status" value="1"/>
</dbReference>
<keyword evidence="3" id="KW-1003">Cell membrane</keyword>